<gene>
    <name evidence="1" type="ORF">Prudu_012929</name>
</gene>
<proteinExistence type="predicted"/>
<evidence type="ECO:0000313" key="1">
    <source>
        <dbReference type="EMBL" id="BBH02387.1"/>
    </source>
</evidence>
<name>A0A4Y1REN9_PRUDU</name>
<dbReference type="EMBL" id="AP019300">
    <property type="protein sequence ID" value="BBH02387.1"/>
    <property type="molecule type" value="Genomic_DNA"/>
</dbReference>
<reference evidence="1" key="1">
    <citation type="journal article" date="2019" name="Science">
        <title>Mutation of a bHLH transcription factor allowed almond domestication.</title>
        <authorList>
            <person name="Sanchez-Perez R."/>
            <person name="Pavan S."/>
            <person name="Mazzeo R."/>
            <person name="Moldovan C."/>
            <person name="Aiese Cigliano R."/>
            <person name="Del Cueto J."/>
            <person name="Ricciardi F."/>
            <person name="Lotti C."/>
            <person name="Ricciardi L."/>
            <person name="Dicenta F."/>
            <person name="Lopez-Marques R.L."/>
            <person name="Lindberg Moller B."/>
        </authorList>
    </citation>
    <scope>NUCLEOTIDE SEQUENCE</scope>
</reference>
<dbReference type="AlphaFoldDB" id="A0A4Y1REN9"/>
<protein>
    <submittedName>
        <fullName evidence="1">Uncharacterized protein</fullName>
    </submittedName>
</protein>
<organism evidence="1">
    <name type="scientific">Prunus dulcis</name>
    <name type="common">Almond</name>
    <name type="synonym">Amygdalus dulcis</name>
    <dbReference type="NCBI Taxonomy" id="3755"/>
    <lineage>
        <taxon>Eukaryota</taxon>
        <taxon>Viridiplantae</taxon>
        <taxon>Streptophyta</taxon>
        <taxon>Embryophyta</taxon>
        <taxon>Tracheophyta</taxon>
        <taxon>Spermatophyta</taxon>
        <taxon>Magnoliopsida</taxon>
        <taxon>eudicotyledons</taxon>
        <taxon>Gunneridae</taxon>
        <taxon>Pentapetalae</taxon>
        <taxon>rosids</taxon>
        <taxon>fabids</taxon>
        <taxon>Rosales</taxon>
        <taxon>Rosaceae</taxon>
        <taxon>Amygdaloideae</taxon>
        <taxon>Amygdaleae</taxon>
        <taxon>Prunus</taxon>
    </lineage>
</organism>
<accession>A0A4Y1REN9</accession>
<feature type="non-terminal residue" evidence="1">
    <location>
        <position position="1"/>
    </location>
</feature>
<sequence length="181" mass="20759">YKGFRREDERVLGFARESRRERKGDFRREDCGGACGGGDFRREDCGATNKANCRKAKERGYFIGHKPTTQKSWRNRWCMAYGDWECPPGKSVVQHIPTHFQSIGSVKWGPISKEQEDEVEWVRAQLSETERECGNLVTQKNLFESGLLQGMAGIIRGSTKVAVDIDEAEMQKRLRESRPRS</sequence>